<sequence>MQGPPYLHDPPEEYAVPLPCVMCAAQGFQVDVPTCTECNLKQQMASCSQTDFLTLPNQLPLGLATFQQPAATLSYYDPLLLSPAPISPDVPAHNQAFPMAPIAILGGSTLQPRVPWSRNVLPVAEPRIQDVTVSLWTSVPIDTFLMSELLASYFQQGYLISIPFQKDLFLADLVSDRYQPAGYETKHCSPLLVNAILATAANKYTSGPLIAKGLKLASLSESFLTQAMHAWESEVLNEPKLTTIQAAQILSLYHATAMRNDTASAILSRAVAMAAQLELFTASDDEWTVTGMARKFTSWSLFIWQSTYCFYNFMPPFITEPPMATLPDYASVSELTGEIFLGNPEIEPTRPLYLGMTFRAVALLNVILNDINLTGSVRGTEYPKTSTLAKQQILTFCARLRFWFSALPNEIQNSKGEVIHHLRIHLAYSHIQFTLLEPWVRDGRPSLTEDKDTHNLYEWGIKSQMKRQQLVEIFHIKHGKIGAGNVQWLHPFLLGSLPGGRKTKAFTQPSEYR</sequence>
<dbReference type="AlphaFoldDB" id="A0A9N9YW57"/>
<organism evidence="3 4">
    <name type="scientific">Clonostachys solani</name>
    <dbReference type="NCBI Taxonomy" id="160281"/>
    <lineage>
        <taxon>Eukaryota</taxon>
        <taxon>Fungi</taxon>
        <taxon>Dikarya</taxon>
        <taxon>Ascomycota</taxon>
        <taxon>Pezizomycotina</taxon>
        <taxon>Sordariomycetes</taxon>
        <taxon>Hypocreomycetidae</taxon>
        <taxon>Hypocreales</taxon>
        <taxon>Bionectriaceae</taxon>
        <taxon>Clonostachys</taxon>
    </lineage>
</organism>
<accession>A0A9N9YW57</accession>
<dbReference type="Pfam" id="PF04082">
    <property type="entry name" value="Fungal_trans"/>
    <property type="match status" value="1"/>
</dbReference>
<dbReference type="GO" id="GO:0006351">
    <property type="term" value="P:DNA-templated transcription"/>
    <property type="evidence" value="ECO:0007669"/>
    <property type="project" value="InterPro"/>
</dbReference>
<evidence type="ECO:0000256" key="1">
    <source>
        <dbReference type="ARBA" id="ARBA00023242"/>
    </source>
</evidence>
<dbReference type="GO" id="GO:0008270">
    <property type="term" value="F:zinc ion binding"/>
    <property type="evidence" value="ECO:0007669"/>
    <property type="project" value="InterPro"/>
</dbReference>
<dbReference type="CDD" id="cd12148">
    <property type="entry name" value="fungal_TF_MHR"/>
    <property type="match status" value="1"/>
</dbReference>
<dbReference type="PANTHER" id="PTHR47256">
    <property type="entry name" value="ZN(II)2CYS6 TRANSCRIPTION FACTOR (EUROFUNG)-RELATED"/>
    <property type="match status" value="1"/>
</dbReference>
<evidence type="ECO:0000259" key="2">
    <source>
        <dbReference type="Pfam" id="PF04082"/>
    </source>
</evidence>
<reference evidence="3" key="1">
    <citation type="submission" date="2021-10" db="EMBL/GenBank/DDBJ databases">
        <authorList>
            <person name="Piombo E."/>
        </authorList>
    </citation>
    <scope>NUCLEOTIDE SEQUENCE</scope>
</reference>
<dbReference type="EMBL" id="CABFOC020000002">
    <property type="protein sequence ID" value="CAH0040381.1"/>
    <property type="molecule type" value="Genomic_DNA"/>
</dbReference>
<dbReference type="Proteomes" id="UP000775872">
    <property type="component" value="Unassembled WGS sequence"/>
</dbReference>
<dbReference type="GO" id="GO:0003677">
    <property type="term" value="F:DNA binding"/>
    <property type="evidence" value="ECO:0007669"/>
    <property type="project" value="InterPro"/>
</dbReference>
<name>A0A9N9YW57_9HYPO</name>
<proteinExistence type="predicted"/>
<dbReference type="InterPro" id="IPR053187">
    <property type="entry name" value="Notoamide_regulator"/>
</dbReference>
<feature type="domain" description="Xylanolytic transcriptional activator regulatory" evidence="2">
    <location>
        <begin position="165"/>
        <end position="311"/>
    </location>
</feature>
<dbReference type="PANTHER" id="PTHR47256:SF1">
    <property type="entry name" value="ZN(II)2CYS6 TRANSCRIPTION FACTOR (EUROFUNG)"/>
    <property type="match status" value="1"/>
</dbReference>
<comment type="caution">
    <text evidence="3">The sequence shown here is derived from an EMBL/GenBank/DDBJ whole genome shotgun (WGS) entry which is preliminary data.</text>
</comment>
<gene>
    <name evidence="3" type="ORF">CSOL1703_00003897</name>
</gene>
<dbReference type="OrthoDB" id="426882at2759"/>
<evidence type="ECO:0000313" key="3">
    <source>
        <dbReference type="EMBL" id="CAH0040381.1"/>
    </source>
</evidence>
<protein>
    <recommendedName>
        <fullName evidence="2">Xylanolytic transcriptional activator regulatory domain-containing protein</fullName>
    </recommendedName>
</protein>
<keyword evidence="1" id="KW-0539">Nucleus</keyword>
<dbReference type="InterPro" id="IPR007219">
    <property type="entry name" value="XnlR_reg_dom"/>
</dbReference>
<keyword evidence="4" id="KW-1185">Reference proteome</keyword>
<evidence type="ECO:0000313" key="4">
    <source>
        <dbReference type="Proteomes" id="UP000775872"/>
    </source>
</evidence>